<accession>A0A814KI25</accession>
<dbReference type="PANTHER" id="PTHR46730">
    <property type="entry name" value="POLYCYSTIN-1"/>
    <property type="match status" value="1"/>
</dbReference>
<name>A0A814KI25_9BILA</name>
<evidence type="ECO:0000256" key="5">
    <source>
        <dbReference type="ARBA" id="ARBA00023136"/>
    </source>
</evidence>
<evidence type="ECO:0000256" key="1">
    <source>
        <dbReference type="ARBA" id="ARBA00004370"/>
    </source>
</evidence>
<evidence type="ECO:0000256" key="3">
    <source>
        <dbReference type="ARBA" id="ARBA00022737"/>
    </source>
</evidence>
<dbReference type="PANTHER" id="PTHR46730:SF1">
    <property type="entry name" value="PLAT DOMAIN-CONTAINING PROTEIN"/>
    <property type="match status" value="1"/>
</dbReference>
<feature type="non-terminal residue" evidence="7">
    <location>
        <position position="1"/>
    </location>
</feature>
<protein>
    <recommendedName>
        <fullName evidence="6">PKD/REJ-like domain-containing protein</fullName>
    </recommendedName>
</protein>
<dbReference type="OrthoDB" id="10059462at2759"/>
<keyword evidence="5" id="KW-0472">Membrane</keyword>
<feature type="domain" description="PKD/REJ-like" evidence="6">
    <location>
        <begin position="4"/>
        <end position="100"/>
    </location>
</feature>
<evidence type="ECO:0000313" key="7">
    <source>
        <dbReference type="EMBL" id="CAF1051923.1"/>
    </source>
</evidence>
<organism evidence="7 8">
    <name type="scientific">Brachionus calyciflorus</name>
    <dbReference type="NCBI Taxonomy" id="104777"/>
    <lineage>
        <taxon>Eukaryota</taxon>
        <taxon>Metazoa</taxon>
        <taxon>Spiralia</taxon>
        <taxon>Gnathifera</taxon>
        <taxon>Rotifera</taxon>
        <taxon>Eurotatoria</taxon>
        <taxon>Monogononta</taxon>
        <taxon>Pseudotrocha</taxon>
        <taxon>Ploima</taxon>
        <taxon>Brachionidae</taxon>
        <taxon>Brachionus</taxon>
    </lineage>
</organism>
<dbReference type="GO" id="GO:0005261">
    <property type="term" value="F:monoatomic cation channel activity"/>
    <property type="evidence" value="ECO:0007669"/>
    <property type="project" value="TreeGrafter"/>
</dbReference>
<sequence>MLISTIQKPFNGSCYIHPTDGLALMTDFSIECSNWIDSSGYVADYSFYAAINSSSKELQIPLGSNSSGMLKLKLPEGSKTHDYKLRIRILISNDLGATNEFEIPENVYVIQKPGFMTEFQNQILDPVESESLINDLFKRNPIEASKNLLSLTFMMASLLNNNETNSKNKNFNNTIPLNARIEMKSIFIDIASSLPVQDLRSIKIVSLVISKLTEDTNEVTFRSASVALDKNQQLTDSLFKYKDNTSFTQIKQASDNIVDSAASSLIVLASPQNNETSNSSIEILSSVSQIFNNLLNISSVHLGLNQESEVNTQSINLKFIKTDLNVVNKNISLEDGDFKLPDSFTSSELNKQFLIQTFSMSKPVIGQNGMQVNISDSSFVRLSFFNSENNREIPINFGENNENFFTVRIRRNLRNIKVPEFQIFNTTKNNVPLDKTIFFSFNVTNPNSSIHVQIKPENVSKAIIVLIKFKENPSFKLKVYDLFKIFCPNDLMIYNGTEFYQFFANMSTTNKYWNNSYVGVIFRQLSDDELKDYCENGIKDKMSLPDILNVENPDFKYTDFTFRVFTSGCYFIDKASGNWSSLGMEVIEDGTDLEYINCRTNHLTDFAGGF</sequence>
<keyword evidence="4" id="KW-1133">Transmembrane helix</keyword>
<comment type="subcellular location">
    <subcellularLocation>
        <location evidence="1">Membrane</location>
    </subcellularLocation>
</comment>
<dbReference type="GO" id="GO:0005886">
    <property type="term" value="C:plasma membrane"/>
    <property type="evidence" value="ECO:0007669"/>
    <property type="project" value="TreeGrafter"/>
</dbReference>
<dbReference type="Pfam" id="PF02010">
    <property type="entry name" value="REJ"/>
    <property type="match status" value="1"/>
</dbReference>
<proteinExistence type="predicted"/>
<evidence type="ECO:0000256" key="2">
    <source>
        <dbReference type="ARBA" id="ARBA00022692"/>
    </source>
</evidence>
<gene>
    <name evidence="7" type="ORF">OXX778_LOCUS18868</name>
</gene>
<dbReference type="GO" id="GO:0006816">
    <property type="term" value="P:calcium ion transport"/>
    <property type="evidence" value="ECO:0007669"/>
    <property type="project" value="TreeGrafter"/>
</dbReference>
<keyword evidence="2" id="KW-0812">Transmembrane</keyword>
<evidence type="ECO:0000259" key="6">
    <source>
        <dbReference type="Pfam" id="PF02010"/>
    </source>
</evidence>
<comment type="caution">
    <text evidence="7">The sequence shown here is derived from an EMBL/GenBank/DDBJ whole genome shotgun (WGS) entry which is preliminary data.</text>
</comment>
<evidence type="ECO:0000256" key="4">
    <source>
        <dbReference type="ARBA" id="ARBA00022989"/>
    </source>
</evidence>
<keyword evidence="8" id="KW-1185">Reference proteome</keyword>
<dbReference type="Proteomes" id="UP000663879">
    <property type="component" value="Unassembled WGS sequence"/>
</dbReference>
<dbReference type="AlphaFoldDB" id="A0A814KI25"/>
<dbReference type="EMBL" id="CAJNOC010005422">
    <property type="protein sequence ID" value="CAF1051923.1"/>
    <property type="molecule type" value="Genomic_DNA"/>
</dbReference>
<evidence type="ECO:0000313" key="8">
    <source>
        <dbReference type="Proteomes" id="UP000663879"/>
    </source>
</evidence>
<reference evidence="7" key="1">
    <citation type="submission" date="2021-02" db="EMBL/GenBank/DDBJ databases">
        <authorList>
            <person name="Nowell W R."/>
        </authorList>
    </citation>
    <scope>NUCLEOTIDE SEQUENCE</scope>
    <source>
        <strain evidence="7">Ploen Becks lab</strain>
    </source>
</reference>
<dbReference type="InterPro" id="IPR002859">
    <property type="entry name" value="PKD/REJ-like"/>
</dbReference>
<keyword evidence="3" id="KW-0677">Repeat</keyword>